<feature type="compositionally biased region" description="Polar residues" evidence="2">
    <location>
        <begin position="670"/>
        <end position="681"/>
    </location>
</feature>
<dbReference type="PANTHER" id="PTHR47219">
    <property type="entry name" value="RAB GTPASE-ACTIVATING PROTEIN 1-LIKE"/>
    <property type="match status" value="1"/>
</dbReference>
<dbReference type="SUPFAM" id="SSF50729">
    <property type="entry name" value="PH domain-like"/>
    <property type="match status" value="1"/>
</dbReference>
<feature type="region of interest" description="Disordered" evidence="2">
    <location>
        <begin position="718"/>
        <end position="756"/>
    </location>
</feature>
<protein>
    <submittedName>
        <fullName evidence="4">TBC1 domain family member 1</fullName>
    </submittedName>
</protein>
<dbReference type="Gene3D" id="1.10.8.270">
    <property type="entry name" value="putative rabgap domain of human tbc1 domain family member 14 like domains"/>
    <property type="match status" value="1"/>
</dbReference>
<feature type="region of interest" description="Disordered" evidence="2">
    <location>
        <begin position="687"/>
        <end position="706"/>
    </location>
</feature>
<dbReference type="InterPro" id="IPR006020">
    <property type="entry name" value="PTB/PI_dom"/>
</dbReference>
<dbReference type="Gene3D" id="1.10.472.80">
    <property type="entry name" value="Ypt/Rab-GAP domain of gyp1p, domain 3"/>
    <property type="match status" value="1"/>
</dbReference>
<proteinExistence type="evidence at transcript level"/>
<dbReference type="Pfam" id="PF00566">
    <property type="entry name" value="RabGAP-TBC"/>
    <property type="match status" value="1"/>
</dbReference>
<dbReference type="Gene3D" id="1.10.10.2750">
    <property type="match status" value="1"/>
</dbReference>
<dbReference type="Gene3D" id="2.30.29.30">
    <property type="entry name" value="Pleckstrin-homology domain (PH domain)/Phosphotyrosine-binding domain (PTB)"/>
    <property type="match status" value="1"/>
</dbReference>
<dbReference type="PANTHER" id="PTHR47219:SF16">
    <property type="entry name" value="GTPASE ACTIVATING PROTEIN"/>
    <property type="match status" value="1"/>
</dbReference>
<dbReference type="FunFam" id="1.10.8.270:FF:000001">
    <property type="entry name" value="TBC1 domain family member 1"/>
    <property type="match status" value="1"/>
</dbReference>
<dbReference type="EMBL" id="LR790968">
    <property type="protein sequence ID" value="CAB3266830.1"/>
    <property type="molecule type" value="mRNA"/>
</dbReference>
<dbReference type="InterPro" id="IPR035969">
    <property type="entry name" value="Rab-GAP_TBC_sf"/>
</dbReference>
<dbReference type="AlphaFoldDB" id="A0A6F9DUZ9"/>
<reference evidence="4" key="1">
    <citation type="submission" date="2020-04" db="EMBL/GenBank/DDBJ databases">
        <authorList>
            <person name="Neveu A P."/>
        </authorList>
    </citation>
    <scope>NUCLEOTIDE SEQUENCE</scope>
    <source>
        <tissue evidence="4">Whole embryo</tissue>
    </source>
</reference>
<organism evidence="4">
    <name type="scientific">Phallusia mammillata</name>
    <dbReference type="NCBI Taxonomy" id="59560"/>
    <lineage>
        <taxon>Eukaryota</taxon>
        <taxon>Metazoa</taxon>
        <taxon>Chordata</taxon>
        <taxon>Tunicata</taxon>
        <taxon>Ascidiacea</taxon>
        <taxon>Phlebobranchia</taxon>
        <taxon>Ascidiidae</taxon>
        <taxon>Phallusia</taxon>
    </lineage>
</organism>
<gene>
    <name evidence="4" type="primary">Tbc1d16-002</name>
</gene>
<dbReference type="InterPro" id="IPR000195">
    <property type="entry name" value="Rab-GAP-TBC_dom"/>
</dbReference>
<dbReference type="FunFam" id="1.10.10.2750:FF:000002">
    <property type="entry name" value="TBC1 domain family member 4"/>
    <property type="match status" value="1"/>
</dbReference>
<evidence type="ECO:0000313" key="4">
    <source>
        <dbReference type="EMBL" id="CAB3266830.1"/>
    </source>
</evidence>
<evidence type="ECO:0000256" key="1">
    <source>
        <dbReference type="ARBA" id="ARBA00022468"/>
    </source>
</evidence>
<accession>A0A6F9DUZ9</accession>
<dbReference type="GO" id="GO:0005096">
    <property type="term" value="F:GTPase activator activity"/>
    <property type="evidence" value="ECO:0007669"/>
    <property type="project" value="UniProtKB-KW"/>
</dbReference>
<dbReference type="SUPFAM" id="SSF47923">
    <property type="entry name" value="Ypt/Rab-GAP domain of gyp1p"/>
    <property type="match status" value="2"/>
</dbReference>
<dbReference type="InterPro" id="IPR050302">
    <property type="entry name" value="Rab_GAP_TBC_domain"/>
</dbReference>
<dbReference type="SMART" id="SM00462">
    <property type="entry name" value="PTB"/>
    <property type="match status" value="1"/>
</dbReference>
<keyword evidence="1" id="KW-0343">GTPase activation</keyword>
<dbReference type="InterPro" id="IPR011993">
    <property type="entry name" value="PH-like_dom_sf"/>
</dbReference>
<dbReference type="SMART" id="SM00164">
    <property type="entry name" value="TBC"/>
    <property type="match status" value="1"/>
</dbReference>
<feature type="region of interest" description="Disordered" evidence="2">
    <location>
        <begin position="623"/>
        <end position="681"/>
    </location>
</feature>
<feature type="compositionally biased region" description="Polar residues" evidence="2">
    <location>
        <begin position="647"/>
        <end position="663"/>
    </location>
</feature>
<dbReference type="PROSITE" id="PS50086">
    <property type="entry name" value="TBC_RABGAP"/>
    <property type="match status" value="1"/>
</dbReference>
<sequence>MEYTEFVVKKGFRWWSRFVSLNGCNLWLFQCMLQLFTGTRRCKTKTNMAQPNSIALPVKRTYFLEYMGSLKVHRLYIKSMLHWIVAEVKYRRHPTFSSITIDQSKIVAKKEEKMLIDVTAPDTVLSNGNDADSISGFSDPLAPLGNGLDKNSNPPDCLPLESSLDQVVEIISPNELEKYCVGILKSPSQYDGPYTCHVFHDKDKMLIKEVSDTMSKCLTWHRKTSPQVCGNGSDQEFDCVKFEVMMLGKIQVKQEYPPPSFIDEAVDKYHSLEQEHIMEKKGSLDLPDSPFQSVSFQNGHEPVGIASSLMDGSLNGASELIRRNSSSFLPSELPPVDRQRCSSIDTPSSAAMRQRLKGRQRHCSEPSATSRLGFDKNKIRLLQIGRQSVVLICPDQSARRIEVQFTDIVRCSKGQKYKDHFGIFAKDHHTNQRNDDFKFRCYLFKCSDENVCDEIMLAMKQSCSMCAYGPDPLKSYHTLCKKINLISGATSGQVWVEHAMTIAAKFITEHLVDVEQKKTRNKIDDCCISRHVETKYEQLVVIMTVLRCLYLDKQQEHDIKLKQLKDPNASNVVSKRLNFFKSRAKKSLSSFESFFEKGFQRMHELQHEAEHHIPSPIEKLKFFGENPRSLSPGSSSLKSRNRSGSPHSGTELSPLPGSTTANNPELGRPRSNTVGAVDQSSIIARRKLNMNEEKPSETIPAQSPVKLKPLNAALSASNSSLKSISSESTPTQSRSTSPSLDIPEQKPAVGSSTGKKMSFHQEIFMRVSGSSQKKKKNTYSTASPALQNHMKPLVSLQTPDDVRYAWRRAIRDQMMLNRIRNIKTTDNAVPLENTSVKLNYKEIEPACPEMDKVWAELLATEGRKNCRMDLTVLHAAVKRGVSKNMRGEVWSLLHEQWKMRCTCSNRAPFTHTPTVTAQYGDLLKNLTPHQHAILIDLGRTFPTHPYFNQQLRSGQLDLFNLLKAYSLVDPDVGYCQGLSFVAGIILMHMSSTENSFKMLCHLMTAVGCRSLFLPDMAALRVSVYQLSRLLHDFHRDLYDHFEANDVSLMLFSTPWFLTMFASVLSFGFTARIFDLLFLEGKSALFKAALCLLNHHKHKILKEDTFEGIVCYLKNQLPNMETSEVQEILKEFFDLDIGEKLQIYEVEYAVLEDGEIFGTLDTGNSPVSVTKEMEHKITRLEHVNQTVTKYNLELAEQLEAAKMQIKSLQQGLTDMVAIDEKKSMELETIRHENQVLKRSCEM</sequence>
<name>A0A6F9DUZ9_9ASCI</name>
<evidence type="ECO:0000259" key="3">
    <source>
        <dbReference type="PROSITE" id="PS50086"/>
    </source>
</evidence>
<feature type="compositionally biased region" description="Low complexity" evidence="2">
    <location>
        <begin position="718"/>
        <end position="739"/>
    </location>
</feature>
<evidence type="ECO:0000256" key="2">
    <source>
        <dbReference type="SAM" id="MobiDB-lite"/>
    </source>
</evidence>
<feature type="domain" description="Rab-GAP TBC" evidence="3">
    <location>
        <begin position="880"/>
        <end position="1080"/>
    </location>
</feature>
<feature type="compositionally biased region" description="Low complexity" evidence="2">
    <location>
        <begin position="626"/>
        <end position="646"/>
    </location>
</feature>